<evidence type="ECO:0000259" key="2">
    <source>
        <dbReference type="Pfam" id="PF13847"/>
    </source>
</evidence>
<dbReference type="InterPro" id="IPR025714">
    <property type="entry name" value="Methyltranfer_dom"/>
</dbReference>
<dbReference type="InterPro" id="IPR029063">
    <property type="entry name" value="SAM-dependent_MTases_sf"/>
</dbReference>
<dbReference type="eggNOG" id="ENOG502RYDU">
    <property type="taxonomic scope" value="Eukaryota"/>
</dbReference>
<accession>A0A024UU47</accession>
<dbReference type="Gene3D" id="3.40.50.150">
    <property type="entry name" value="Vaccinia Virus protein VP39"/>
    <property type="match status" value="1"/>
</dbReference>
<sequence length="234" mass="25488">MTSIGGIPVTTVGAVAVGTALVYTGIKVVRGKLYDFVFVGLSTGWYREVLELLSPKARMLDVGIGTGMALLHNKALVESKNLFVDGVDYDKDYITDCKKNVSAHGLADSIHVHHASIYDYTSSTPYDAVYFSASLMIMPDPVKALSHTASLLTSTGRIYVTQTIQTQKSWLMEVGKPLLKFLTTVDFGNVTYEDDFERTVAAAGLCIIVNQAISGSTKESVRSFRLFVLEKATK</sequence>
<reference evidence="3" key="1">
    <citation type="submission" date="2013-12" db="EMBL/GenBank/DDBJ databases">
        <title>The Genome Sequence of Aphanomyces invadans NJM9701.</title>
        <authorList>
            <consortium name="The Broad Institute Genomics Platform"/>
            <person name="Russ C."/>
            <person name="Tyler B."/>
            <person name="van West P."/>
            <person name="Dieguez-Uribeondo J."/>
            <person name="Young S.K."/>
            <person name="Zeng Q."/>
            <person name="Gargeya S."/>
            <person name="Fitzgerald M."/>
            <person name="Abouelleil A."/>
            <person name="Alvarado L."/>
            <person name="Chapman S.B."/>
            <person name="Gainer-Dewar J."/>
            <person name="Goldberg J."/>
            <person name="Griggs A."/>
            <person name="Gujja S."/>
            <person name="Hansen M."/>
            <person name="Howarth C."/>
            <person name="Imamovic A."/>
            <person name="Ireland A."/>
            <person name="Larimer J."/>
            <person name="McCowan C."/>
            <person name="Murphy C."/>
            <person name="Pearson M."/>
            <person name="Poon T.W."/>
            <person name="Priest M."/>
            <person name="Roberts A."/>
            <person name="Saif S."/>
            <person name="Shea T."/>
            <person name="Sykes S."/>
            <person name="Wortman J."/>
            <person name="Nusbaum C."/>
            <person name="Birren B."/>
        </authorList>
    </citation>
    <scope>NUCLEOTIDE SEQUENCE [LARGE SCALE GENOMIC DNA]</scope>
    <source>
        <strain evidence="3">NJM9701</strain>
    </source>
</reference>
<dbReference type="RefSeq" id="XP_008861457.1">
    <property type="nucleotide sequence ID" value="XM_008863235.1"/>
</dbReference>
<dbReference type="AlphaFoldDB" id="A0A024UU47"/>
<keyword evidence="1" id="KW-0812">Transmembrane</keyword>
<dbReference type="Pfam" id="PF13847">
    <property type="entry name" value="Methyltransf_31"/>
    <property type="match status" value="1"/>
</dbReference>
<feature type="transmembrane region" description="Helical" evidence="1">
    <location>
        <begin position="6"/>
        <end position="26"/>
    </location>
</feature>
<feature type="domain" description="Methyltransferase" evidence="2">
    <location>
        <begin position="55"/>
        <end position="164"/>
    </location>
</feature>
<gene>
    <name evidence="3" type="ORF">H310_00435</name>
</gene>
<keyword evidence="1" id="KW-1133">Transmembrane helix</keyword>
<keyword evidence="1" id="KW-0472">Membrane</keyword>
<dbReference type="EMBL" id="KI913952">
    <property type="protein sequence ID" value="ETW10046.1"/>
    <property type="molecule type" value="Genomic_DNA"/>
</dbReference>
<dbReference type="VEuPathDB" id="FungiDB:H310_00435"/>
<dbReference type="SUPFAM" id="SSF53335">
    <property type="entry name" value="S-adenosyl-L-methionine-dependent methyltransferases"/>
    <property type="match status" value="1"/>
</dbReference>
<protein>
    <recommendedName>
        <fullName evidence="2">Methyltransferase domain-containing protein</fullName>
    </recommendedName>
</protein>
<proteinExistence type="predicted"/>
<evidence type="ECO:0000256" key="1">
    <source>
        <dbReference type="SAM" id="Phobius"/>
    </source>
</evidence>
<name>A0A024UU47_9STRA</name>
<dbReference type="OrthoDB" id="540004at2759"/>
<evidence type="ECO:0000313" key="3">
    <source>
        <dbReference type="EMBL" id="ETW10046.1"/>
    </source>
</evidence>
<organism evidence="3">
    <name type="scientific">Aphanomyces invadans</name>
    <dbReference type="NCBI Taxonomy" id="157072"/>
    <lineage>
        <taxon>Eukaryota</taxon>
        <taxon>Sar</taxon>
        <taxon>Stramenopiles</taxon>
        <taxon>Oomycota</taxon>
        <taxon>Saprolegniomycetes</taxon>
        <taxon>Saprolegniales</taxon>
        <taxon>Verrucalvaceae</taxon>
        <taxon>Aphanomyces</taxon>
    </lineage>
</organism>
<dbReference type="GeneID" id="20077485"/>